<sequence length="920" mass="101551">MDEESKPLMVFEDRKVYELPEPATTAPLPSRRTYIARRVAVLLGGLFIVHIALNPFASSLRTSIFGHDWLGHLHSHRHHLTTTADREAFFLSIPSEKSASDFSVKLASHPHIAGSDQDFTDAKFVLSVFENALGLKKSGHCAHSKHPELPIYKAGSNESRWATHSLTDPSVAGKDRLPHAWIDVYYPVLNTPINGSLEILSEDGSSSEWVADLAEVGDPLDKDAEKYSDAIKAWHGLSKGGEAQGQLVYANYGTQEDYAELLSQGVDLKGKIVLTRYGGIFRGLKVKGAEELGAFGALIYSDPRDDGSVTEENGYLPYPHGPARNPTSVQRGSVQYLSMYPGDPTTPGVPSYENATRTEGENIPKIPSLPLSWLNAQRLLKEISDDLGEARKLTGKASDKRIKLVNNVETKVTPIWNTMAAIPGHIRNEVVVIGNHRDAWVLGAADPISGTASMLEIVRAFGELHKKGWQPMRTILFASWDAEEYGLIGSTEWGEDFARWISKHVVTYLNGDTSSSGSRFGVQASPSLAHLIRQTAQDLDHPTEAGRSLWDARTDTGKFPAPAGHVEEQFETLSEGVRPLGSGSDYTVFLQRLGVASANAGFSSTLQDPVYHYHSVFDTQRFQELYADPGFHRHVAVSKFLGLLALRIVDSPIIALDTTYYSHELESYLESVEALASAAHLKDVDFSDLRHSIHKLQKASTHLQKEASTALRKLEKLVSQLPGHIQIASSTHCGLNQFSNKFNRWVQSSVTAFTPEKQEALGMKPGEMDETVAWIGSAFREQMKPSPDFNETVWSALDLLTPAERSKLISEEHLRGFTTGFAPNDYKFPLEKFIKAAKRLGTANKKIAAFEQGFISEEGIKGREWYRHLGVAPGKWLGYGATTFPAITEALTIDKNATLAQQEADRLTKLIHELIKTIKV</sequence>
<evidence type="ECO:0000256" key="2">
    <source>
        <dbReference type="SAM" id="Phobius"/>
    </source>
</evidence>
<protein>
    <recommendedName>
        <fullName evidence="8">Zn-dependent exopeptidase</fullName>
    </recommendedName>
</protein>
<dbReference type="InterPro" id="IPR003137">
    <property type="entry name" value="PA_domain"/>
</dbReference>
<dbReference type="CDD" id="cd02121">
    <property type="entry name" value="PA_GCPII_like"/>
    <property type="match status" value="1"/>
</dbReference>
<dbReference type="InterPro" id="IPR039373">
    <property type="entry name" value="Peptidase_M28B"/>
</dbReference>
<evidence type="ECO:0000259" key="5">
    <source>
        <dbReference type="Pfam" id="PF04389"/>
    </source>
</evidence>
<dbReference type="Pfam" id="PF02225">
    <property type="entry name" value="PA"/>
    <property type="match status" value="1"/>
</dbReference>
<comment type="similarity">
    <text evidence="1">Belongs to the peptidase M28 family. M28B subfamily.</text>
</comment>
<dbReference type="SUPFAM" id="SSF47672">
    <property type="entry name" value="Transferrin receptor-like dimerisation domain"/>
    <property type="match status" value="1"/>
</dbReference>
<keyword evidence="2" id="KW-1133">Transmembrane helix</keyword>
<dbReference type="SUPFAM" id="SSF53187">
    <property type="entry name" value="Zn-dependent exopeptidases"/>
    <property type="match status" value="1"/>
</dbReference>
<feature type="transmembrane region" description="Helical" evidence="2">
    <location>
        <begin position="39"/>
        <end position="57"/>
    </location>
</feature>
<dbReference type="CDD" id="cd08022">
    <property type="entry name" value="M28_PSMA_like"/>
    <property type="match status" value="1"/>
</dbReference>
<dbReference type="Pfam" id="PF04389">
    <property type="entry name" value="Peptidase_M28"/>
    <property type="match status" value="1"/>
</dbReference>
<reference evidence="6 7" key="1">
    <citation type="journal article" date="2019" name="Nat. Ecol. Evol.">
        <title>Megaphylogeny resolves global patterns of mushroom evolution.</title>
        <authorList>
            <person name="Varga T."/>
            <person name="Krizsan K."/>
            <person name="Foldi C."/>
            <person name="Dima B."/>
            <person name="Sanchez-Garcia M."/>
            <person name="Sanchez-Ramirez S."/>
            <person name="Szollosi G.J."/>
            <person name="Szarkandi J.G."/>
            <person name="Papp V."/>
            <person name="Albert L."/>
            <person name="Andreopoulos W."/>
            <person name="Angelini C."/>
            <person name="Antonin V."/>
            <person name="Barry K.W."/>
            <person name="Bougher N.L."/>
            <person name="Buchanan P."/>
            <person name="Buyck B."/>
            <person name="Bense V."/>
            <person name="Catcheside P."/>
            <person name="Chovatia M."/>
            <person name="Cooper J."/>
            <person name="Damon W."/>
            <person name="Desjardin D."/>
            <person name="Finy P."/>
            <person name="Geml J."/>
            <person name="Haridas S."/>
            <person name="Hughes K."/>
            <person name="Justo A."/>
            <person name="Karasinski D."/>
            <person name="Kautmanova I."/>
            <person name="Kiss B."/>
            <person name="Kocsube S."/>
            <person name="Kotiranta H."/>
            <person name="LaButti K.M."/>
            <person name="Lechner B.E."/>
            <person name="Liimatainen K."/>
            <person name="Lipzen A."/>
            <person name="Lukacs Z."/>
            <person name="Mihaltcheva S."/>
            <person name="Morgado L.N."/>
            <person name="Niskanen T."/>
            <person name="Noordeloos M.E."/>
            <person name="Ohm R.A."/>
            <person name="Ortiz-Santana B."/>
            <person name="Ovrebo C."/>
            <person name="Racz N."/>
            <person name="Riley R."/>
            <person name="Savchenko A."/>
            <person name="Shiryaev A."/>
            <person name="Soop K."/>
            <person name="Spirin V."/>
            <person name="Szebenyi C."/>
            <person name="Tomsovsky M."/>
            <person name="Tulloss R.E."/>
            <person name="Uehling J."/>
            <person name="Grigoriev I.V."/>
            <person name="Vagvolgyi C."/>
            <person name="Papp T."/>
            <person name="Martin F.M."/>
            <person name="Miettinen O."/>
            <person name="Hibbett D.S."/>
            <person name="Nagy L.G."/>
        </authorList>
    </citation>
    <scope>NUCLEOTIDE SEQUENCE [LARGE SCALE GENOMIC DNA]</scope>
    <source>
        <strain evidence="6 7">CBS 309.79</strain>
    </source>
</reference>
<dbReference type="Pfam" id="PF04253">
    <property type="entry name" value="TFR_dimer"/>
    <property type="match status" value="1"/>
</dbReference>
<feature type="domain" description="Transferrin receptor-like dimerisation" evidence="4">
    <location>
        <begin position="838"/>
        <end position="918"/>
    </location>
</feature>
<evidence type="ECO:0000256" key="1">
    <source>
        <dbReference type="ARBA" id="ARBA00005634"/>
    </source>
</evidence>
<accession>A0A5C3QX71</accession>
<gene>
    <name evidence="6" type="ORF">BDV98DRAFT_648051</name>
</gene>
<evidence type="ECO:0000313" key="7">
    <source>
        <dbReference type="Proteomes" id="UP000305067"/>
    </source>
</evidence>
<feature type="domain" description="PA" evidence="3">
    <location>
        <begin position="244"/>
        <end position="319"/>
    </location>
</feature>
<organism evidence="6 7">
    <name type="scientific">Pterulicium gracile</name>
    <dbReference type="NCBI Taxonomy" id="1884261"/>
    <lineage>
        <taxon>Eukaryota</taxon>
        <taxon>Fungi</taxon>
        <taxon>Dikarya</taxon>
        <taxon>Basidiomycota</taxon>
        <taxon>Agaricomycotina</taxon>
        <taxon>Agaricomycetes</taxon>
        <taxon>Agaricomycetidae</taxon>
        <taxon>Agaricales</taxon>
        <taxon>Pleurotineae</taxon>
        <taxon>Pterulaceae</taxon>
        <taxon>Pterulicium</taxon>
    </lineage>
</organism>
<evidence type="ECO:0008006" key="8">
    <source>
        <dbReference type="Google" id="ProtNLM"/>
    </source>
</evidence>
<proteinExistence type="inferred from homology"/>
<dbReference type="SUPFAM" id="SSF52025">
    <property type="entry name" value="PA domain"/>
    <property type="match status" value="1"/>
</dbReference>
<dbReference type="STRING" id="1884261.A0A5C3QX71"/>
<dbReference type="PANTHER" id="PTHR10404">
    <property type="entry name" value="N-ACETYLATED-ALPHA-LINKED ACIDIC DIPEPTIDASE"/>
    <property type="match status" value="1"/>
</dbReference>
<dbReference type="Proteomes" id="UP000305067">
    <property type="component" value="Unassembled WGS sequence"/>
</dbReference>
<dbReference type="GO" id="GO:0004180">
    <property type="term" value="F:carboxypeptidase activity"/>
    <property type="evidence" value="ECO:0007669"/>
    <property type="project" value="TreeGrafter"/>
</dbReference>
<dbReference type="InterPro" id="IPR007365">
    <property type="entry name" value="TFR-like_dimer_dom"/>
</dbReference>
<keyword evidence="7" id="KW-1185">Reference proteome</keyword>
<dbReference type="OrthoDB" id="5841748at2759"/>
<dbReference type="FunFam" id="3.40.630.10:FF:000101">
    <property type="entry name" value="N-acetylated alpha-linked acidic dipeptidase like 1"/>
    <property type="match status" value="1"/>
</dbReference>
<dbReference type="AlphaFoldDB" id="A0A5C3QX71"/>
<evidence type="ECO:0000313" key="6">
    <source>
        <dbReference type="EMBL" id="TFL05937.1"/>
    </source>
</evidence>
<dbReference type="PANTHER" id="PTHR10404:SF46">
    <property type="entry name" value="VACUOLAR PROTEIN SORTING-ASSOCIATED PROTEIN 70"/>
    <property type="match status" value="1"/>
</dbReference>
<dbReference type="Gene3D" id="1.20.930.40">
    <property type="entry name" value="Transferrin receptor-like, dimerisation domain"/>
    <property type="match status" value="1"/>
</dbReference>
<evidence type="ECO:0000259" key="3">
    <source>
        <dbReference type="Pfam" id="PF02225"/>
    </source>
</evidence>
<keyword evidence="2" id="KW-0812">Transmembrane</keyword>
<evidence type="ECO:0000259" key="4">
    <source>
        <dbReference type="Pfam" id="PF04253"/>
    </source>
</evidence>
<feature type="domain" description="Peptidase M28" evidence="5">
    <location>
        <begin position="417"/>
        <end position="615"/>
    </location>
</feature>
<name>A0A5C3QX71_9AGAR</name>
<dbReference type="InterPro" id="IPR007484">
    <property type="entry name" value="Peptidase_M28"/>
</dbReference>
<keyword evidence="2" id="KW-0472">Membrane</keyword>
<dbReference type="EMBL" id="ML178816">
    <property type="protein sequence ID" value="TFL05937.1"/>
    <property type="molecule type" value="Genomic_DNA"/>
</dbReference>
<dbReference type="Gene3D" id="3.40.630.10">
    <property type="entry name" value="Zn peptidases"/>
    <property type="match status" value="1"/>
</dbReference>
<dbReference type="InterPro" id="IPR036757">
    <property type="entry name" value="TFR-like_dimer_dom_sf"/>
</dbReference>
<dbReference type="Gene3D" id="3.50.30.30">
    <property type="match status" value="1"/>
</dbReference>
<dbReference type="InterPro" id="IPR046450">
    <property type="entry name" value="PA_dom_sf"/>
</dbReference>